<keyword evidence="5 7" id="KW-1133">Transmembrane helix</keyword>
<keyword evidence="3 8" id="KW-0808">Transferase</keyword>
<feature type="transmembrane region" description="Helical" evidence="7">
    <location>
        <begin position="305"/>
        <end position="325"/>
    </location>
</feature>
<dbReference type="AlphaFoldDB" id="A0A1S8BKM6"/>
<gene>
    <name evidence="8" type="ORF">BK809_0002818</name>
</gene>
<dbReference type="InterPro" id="IPR007577">
    <property type="entry name" value="GlycoTrfase_DXD_sugar-bd_CS"/>
</dbReference>
<name>A0A1S8BKM6_9PEZI</name>
<comment type="caution">
    <text evidence="8">The sequence shown here is derived from an EMBL/GenBank/DDBJ whole genome shotgun (WGS) entry which is preliminary data.</text>
</comment>
<dbReference type="GO" id="GO:0051999">
    <property type="term" value="P:mannosyl-inositol phosphorylceramide biosynthetic process"/>
    <property type="evidence" value="ECO:0007669"/>
    <property type="project" value="TreeGrafter"/>
</dbReference>
<evidence type="ECO:0000256" key="7">
    <source>
        <dbReference type="SAM" id="Phobius"/>
    </source>
</evidence>
<keyword evidence="6 7" id="KW-0472">Membrane</keyword>
<dbReference type="OrthoDB" id="3647at2759"/>
<keyword evidence="4 7" id="KW-0812">Transmembrane</keyword>
<dbReference type="InterPro" id="IPR029044">
    <property type="entry name" value="Nucleotide-diphossugar_trans"/>
</dbReference>
<dbReference type="PANTHER" id="PTHR32385">
    <property type="entry name" value="MANNOSYL PHOSPHORYLINOSITOL CERAMIDE SYNTHASE"/>
    <property type="match status" value="1"/>
</dbReference>
<evidence type="ECO:0000256" key="1">
    <source>
        <dbReference type="ARBA" id="ARBA00004370"/>
    </source>
</evidence>
<comment type="similarity">
    <text evidence="2">Belongs to the glycosyltransferase 32 family.</text>
</comment>
<evidence type="ECO:0000256" key="5">
    <source>
        <dbReference type="ARBA" id="ARBA00022989"/>
    </source>
</evidence>
<reference evidence="8 9" key="1">
    <citation type="submission" date="2017-01" db="EMBL/GenBank/DDBJ databases">
        <title>Draft genome sequence of Diplodia seriata F98.1, a fungal species involved in grapevine trunk diseases.</title>
        <authorList>
            <person name="Robert-Siegwald G."/>
            <person name="Vallet J."/>
            <person name="Abou-Mansour E."/>
            <person name="Xu J."/>
            <person name="Rey P."/>
            <person name="Bertsch C."/>
            <person name="Rego C."/>
            <person name="Larignon P."/>
            <person name="Fontaine F."/>
            <person name="Lebrun M.-H."/>
        </authorList>
    </citation>
    <scope>NUCLEOTIDE SEQUENCE [LARGE SCALE GENOMIC DNA]</scope>
    <source>
        <strain evidence="8 9">F98.1</strain>
    </source>
</reference>
<dbReference type="GO" id="GO:0000030">
    <property type="term" value="F:mannosyltransferase activity"/>
    <property type="evidence" value="ECO:0007669"/>
    <property type="project" value="TreeGrafter"/>
</dbReference>
<evidence type="ECO:0000256" key="4">
    <source>
        <dbReference type="ARBA" id="ARBA00022692"/>
    </source>
</evidence>
<evidence type="ECO:0000313" key="9">
    <source>
        <dbReference type="Proteomes" id="UP000190776"/>
    </source>
</evidence>
<dbReference type="EMBL" id="MSZU01000075">
    <property type="protein sequence ID" value="OMP88061.1"/>
    <property type="molecule type" value="Genomic_DNA"/>
</dbReference>
<proteinExistence type="inferred from homology"/>
<evidence type="ECO:0000256" key="6">
    <source>
        <dbReference type="ARBA" id="ARBA00023136"/>
    </source>
</evidence>
<accession>A0A1S8BKM6</accession>
<protein>
    <submittedName>
        <fullName evidence="8">Inositol phosphoceramide mannosyltransferase 2</fullName>
    </submittedName>
</protein>
<dbReference type="PANTHER" id="PTHR32385:SF20">
    <property type="entry name" value="MANNOSYL PHOSPHORYLINOSITOL CERAMIDE SYNTHASE CSH1-RELATED"/>
    <property type="match status" value="1"/>
</dbReference>
<feature type="transmembrane region" description="Helical" evidence="7">
    <location>
        <begin position="20"/>
        <end position="42"/>
    </location>
</feature>
<evidence type="ECO:0000313" key="8">
    <source>
        <dbReference type="EMBL" id="OMP88061.1"/>
    </source>
</evidence>
<dbReference type="Pfam" id="PF04488">
    <property type="entry name" value="Gly_transf_sug"/>
    <property type="match status" value="1"/>
</dbReference>
<dbReference type="InterPro" id="IPR051706">
    <property type="entry name" value="Glycosyltransferase_domain"/>
</dbReference>
<organism evidence="8 9">
    <name type="scientific">Diplodia seriata</name>
    <dbReference type="NCBI Taxonomy" id="420778"/>
    <lineage>
        <taxon>Eukaryota</taxon>
        <taxon>Fungi</taxon>
        <taxon>Dikarya</taxon>
        <taxon>Ascomycota</taxon>
        <taxon>Pezizomycotina</taxon>
        <taxon>Dothideomycetes</taxon>
        <taxon>Dothideomycetes incertae sedis</taxon>
        <taxon>Botryosphaeriales</taxon>
        <taxon>Botryosphaeriaceae</taxon>
        <taxon>Diplodia</taxon>
    </lineage>
</organism>
<dbReference type="GO" id="GO:0016020">
    <property type="term" value="C:membrane"/>
    <property type="evidence" value="ECO:0007669"/>
    <property type="project" value="UniProtKB-SubCell"/>
</dbReference>
<evidence type="ECO:0000256" key="3">
    <source>
        <dbReference type="ARBA" id="ARBA00022679"/>
    </source>
</evidence>
<evidence type="ECO:0000256" key="2">
    <source>
        <dbReference type="ARBA" id="ARBA00009003"/>
    </source>
</evidence>
<dbReference type="Proteomes" id="UP000190776">
    <property type="component" value="Unassembled WGS sequence"/>
</dbReference>
<dbReference type="SUPFAM" id="SSF53448">
    <property type="entry name" value="Nucleotide-diphospho-sugar transferases"/>
    <property type="match status" value="1"/>
</dbReference>
<comment type="subcellular location">
    <subcellularLocation>
        <location evidence="1">Membrane</location>
    </subcellularLocation>
</comment>
<sequence length="358" mass="40685">MTQLSSTIKRSSRCFEGKRLRLRVLGCVLFSALLSWEIVHLLRKPLALLVHPTTDFDTIHISDAKIPKIIHQTYANRTIPDHWKKAQQSCLDLHPDYEYKFWTDESANDFIAAEYPWFKPTWDSYPHAIQRADAIRYFALVHYGGIYIDLDDVRLFSPSPPLHHPPAHTQRLTHAQGCNRRLDALLPYPAWLPLTAPIGVSNDVMGSIPHHAFFERAIRALPAYNRNWASPYLTVMYSTGPLFLSEMREEYLREVTAADTSAEELLFTLMPSDYDRDGKSVFRSYRGSSWHQGDARVVFWAADHAALLAVGGALVAVAVMGVVSLRCCRGRRGSEEGYYYPLGDSARECYPLGERGEV</sequence>
<keyword evidence="8" id="KW-0328">Glycosyltransferase</keyword>
<dbReference type="Gene3D" id="3.90.550.20">
    <property type="match status" value="1"/>
</dbReference>